<evidence type="ECO:0000256" key="1">
    <source>
        <dbReference type="ARBA" id="ARBA00004123"/>
    </source>
</evidence>
<keyword evidence="7" id="KW-1185">Reference proteome</keyword>
<dbReference type="Pfam" id="PF03031">
    <property type="entry name" value="NIF"/>
    <property type="match status" value="1"/>
</dbReference>
<dbReference type="Gene3D" id="3.40.50.1000">
    <property type="entry name" value="HAD superfamily/HAD-like"/>
    <property type="match status" value="1"/>
</dbReference>
<dbReference type="PANTHER" id="PTHR48493">
    <property type="entry name" value="UBIQUITIN-LIKE DOMAIN-CONTAINING CTD PHOSPHATASE 1"/>
    <property type="match status" value="1"/>
</dbReference>
<dbReference type="GO" id="GO:0004721">
    <property type="term" value="F:phosphoprotein phosphatase activity"/>
    <property type="evidence" value="ECO:0007669"/>
    <property type="project" value="InterPro"/>
</dbReference>
<evidence type="ECO:0000256" key="4">
    <source>
        <dbReference type="SAM" id="MobiDB-lite"/>
    </source>
</evidence>
<dbReference type="InterPro" id="IPR036412">
    <property type="entry name" value="HAD-like_sf"/>
</dbReference>
<dbReference type="InterPro" id="IPR023214">
    <property type="entry name" value="HAD_sf"/>
</dbReference>
<name>A0A4D9CWG5_9STRA</name>
<dbReference type="AlphaFoldDB" id="A0A4D9CWG5"/>
<feature type="compositionally biased region" description="Basic and acidic residues" evidence="4">
    <location>
        <begin position="436"/>
        <end position="448"/>
    </location>
</feature>
<feature type="domain" description="FCP1 homology" evidence="5">
    <location>
        <begin position="203"/>
        <end position="376"/>
    </location>
</feature>
<dbReference type="PROSITE" id="PS50969">
    <property type="entry name" value="FCP1"/>
    <property type="match status" value="1"/>
</dbReference>
<dbReference type="GO" id="GO:0005634">
    <property type="term" value="C:nucleus"/>
    <property type="evidence" value="ECO:0007669"/>
    <property type="project" value="UniProtKB-SubCell"/>
</dbReference>
<dbReference type="SMART" id="SM00577">
    <property type="entry name" value="CPDc"/>
    <property type="match status" value="1"/>
</dbReference>
<dbReference type="OrthoDB" id="1711508at2759"/>
<dbReference type="SUPFAM" id="SSF56784">
    <property type="entry name" value="HAD-like"/>
    <property type="match status" value="1"/>
</dbReference>
<comment type="caution">
    <text evidence="6">The sequence shown here is derived from an EMBL/GenBank/DDBJ whole genome shotgun (WGS) entry which is preliminary data.</text>
</comment>
<sequence length="448" mass="49334">MEEGEVPADERGVATMDGIATADGPVSSLSSTSSFSQNSAVAFEMDDNLLLEEARVPEAHVQSQRSLELVAKWRGKEINLGSIPDGCTIANLKIILEAKTRVLPEKQKIIGLTIQGGKVAKNEHTLDQLVVKDKRGPVRFMLIGTPEAEVFVDPHEKESLPEVFDDFDLDVTALSEGWRRSVQNSENLRKFTAKTQVHLINPPRDGKRLLVLDLDHTLLDFSSREDVIDRLPMAEAASVMKRPHLDAFLAAVYPYYDLVAWSQTSWRWLEIKMVELGLLTHPAYRFCFVLDKTSMFHVESTKGDGSLFKHQVKPLQLIWTKFPQWDENNSIHVDDLSRNFALNTGNGLKIKAYYRNAERASEDRELLYLGRYLVNIATRPVAPASGGGGTPGGAGSDAGSGGGGGSGSMGGGWRGGLGEGGQGRSRTNQGLRGHKNWRDEAKGGERRR</sequence>
<evidence type="ECO:0000313" key="7">
    <source>
        <dbReference type="Proteomes" id="UP000355283"/>
    </source>
</evidence>
<evidence type="ECO:0000256" key="2">
    <source>
        <dbReference type="ARBA" id="ARBA00022801"/>
    </source>
</evidence>
<dbReference type="InterPro" id="IPR004274">
    <property type="entry name" value="FCP1_dom"/>
</dbReference>
<feature type="region of interest" description="Disordered" evidence="4">
    <location>
        <begin position="384"/>
        <end position="448"/>
    </location>
</feature>
<accession>A0A4D9CWG5</accession>
<dbReference type="InterPro" id="IPR051658">
    <property type="entry name" value="UBLCP1"/>
</dbReference>
<gene>
    <name evidence="6" type="ORF">NSK_005438</name>
</gene>
<organism evidence="6 7">
    <name type="scientific">Nannochloropsis salina CCMP1776</name>
    <dbReference type="NCBI Taxonomy" id="1027361"/>
    <lineage>
        <taxon>Eukaryota</taxon>
        <taxon>Sar</taxon>
        <taxon>Stramenopiles</taxon>
        <taxon>Ochrophyta</taxon>
        <taxon>Eustigmatophyceae</taxon>
        <taxon>Eustigmatales</taxon>
        <taxon>Monodopsidaceae</taxon>
        <taxon>Microchloropsis</taxon>
        <taxon>Microchloropsis salina</taxon>
    </lineage>
</organism>
<proteinExistence type="predicted"/>
<evidence type="ECO:0000259" key="5">
    <source>
        <dbReference type="PROSITE" id="PS50969"/>
    </source>
</evidence>
<dbReference type="GO" id="GO:0090364">
    <property type="term" value="P:regulation of proteasome assembly"/>
    <property type="evidence" value="ECO:0007669"/>
    <property type="project" value="InterPro"/>
</dbReference>
<feature type="compositionally biased region" description="Gly residues" evidence="4">
    <location>
        <begin position="385"/>
        <end position="423"/>
    </location>
</feature>
<evidence type="ECO:0000313" key="6">
    <source>
        <dbReference type="EMBL" id="TFJ83276.1"/>
    </source>
</evidence>
<comment type="subcellular location">
    <subcellularLocation>
        <location evidence="1">Nucleus</location>
    </subcellularLocation>
</comment>
<dbReference type="EMBL" id="SDOX01000049">
    <property type="protein sequence ID" value="TFJ83276.1"/>
    <property type="molecule type" value="Genomic_DNA"/>
</dbReference>
<evidence type="ECO:0000256" key="3">
    <source>
        <dbReference type="ARBA" id="ARBA00023242"/>
    </source>
</evidence>
<dbReference type="PANTHER" id="PTHR48493:SF1">
    <property type="entry name" value="UBIQUITIN-LIKE DOMAIN-CONTAINING CTD PHOSPHATASE 1"/>
    <property type="match status" value="1"/>
</dbReference>
<reference evidence="6 7" key="1">
    <citation type="submission" date="2019-01" db="EMBL/GenBank/DDBJ databases">
        <title>Nuclear Genome Assembly of the Microalgal Biofuel strain Nannochloropsis salina CCMP1776.</title>
        <authorList>
            <person name="Hovde B."/>
        </authorList>
    </citation>
    <scope>NUCLEOTIDE SEQUENCE [LARGE SCALE GENOMIC DNA]</scope>
    <source>
        <strain evidence="6 7">CCMP1776</strain>
    </source>
</reference>
<dbReference type="NCBIfam" id="TIGR02245">
    <property type="entry name" value="HAD_IIID1"/>
    <property type="match status" value="1"/>
</dbReference>
<dbReference type="InterPro" id="IPR029071">
    <property type="entry name" value="Ubiquitin-like_domsf"/>
</dbReference>
<dbReference type="Gene3D" id="3.10.20.90">
    <property type="entry name" value="Phosphatidylinositol 3-kinase Catalytic Subunit, Chain A, domain 1"/>
    <property type="match status" value="1"/>
</dbReference>
<protein>
    <recommendedName>
        <fullName evidence="5">FCP1 homology domain-containing protein</fullName>
    </recommendedName>
</protein>
<dbReference type="Proteomes" id="UP000355283">
    <property type="component" value="Unassembled WGS sequence"/>
</dbReference>
<keyword evidence="3" id="KW-0539">Nucleus</keyword>
<keyword evidence="2" id="KW-0378">Hydrolase</keyword>
<dbReference type="SUPFAM" id="SSF54236">
    <property type="entry name" value="Ubiquitin-like"/>
    <property type="match status" value="1"/>
</dbReference>
<dbReference type="InterPro" id="IPR011943">
    <property type="entry name" value="HAD-SF_hydro_IIID"/>
</dbReference>